<dbReference type="PANTHER" id="PTHR47156">
    <property type="entry name" value="PROTEIN CBG20824"/>
    <property type="match status" value="1"/>
</dbReference>
<dbReference type="GO" id="GO:0008270">
    <property type="term" value="F:zinc ion binding"/>
    <property type="evidence" value="ECO:0007669"/>
    <property type="project" value="UniProtKB-KW"/>
</dbReference>
<feature type="domain" description="RING-type" evidence="5">
    <location>
        <begin position="8"/>
        <end position="49"/>
    </location>
</feature>
<proteinExistence type="predicted"/>
<dbReference type="Gene3D" id="2.60.120.820">
    <property type="entry name" value="PHR domain"/>
    <property type="match status" value="1"/>
</dbReference>
<keyword evidence="3" id="KW-0862">Zinc</keyword>
<dbReference type="InterPro" id="IPR052667">
    <property type="entry name" value="E3_ubiquitin-ligase_RING"/>
</dbReference>
<accession>A0A1R2CD12</accession>
<dbReference type="Pfam" id="PF14634">
    <property type="entry name" value="zf-RING_5"/>
    <property type="match status" value="1"/>
</dbReference>
<keyword evidence="1" id="KW-0479">Metal-binding</keyword>
<comment type="caution">
    <text evidence="6">The sequence shown here is derived from an EMBL/GenBank/DDBJ whole genome shotgun (WGS) entry which is preliminary data.</text>
</comment>
<dbReference type="PROSITE" id="PS50089">
    <property type="entry name" value="ZF_RING_2"/>
    <property type="match status" value="1"/>
</dbReference>
<evidence type="ECO:0000259" key="5">
    <source>
        <dbReference type="PROSITE" id="PS50089"/>
    </source>
</evidence>
<dbReference type="OrthoDB" id="306803at2759"/>
<dbReference type="InterPro" id="IPR038648">
    <property type="entry name" value="PHR_sf"/>
</dbReference>
<evidence type="ECO:0000256" key="4">
    <source>
        <dbReference type="PROSITE-ProRule" id="PRU00175"/>
    </source>
</evidence>
<dbReference type="AlphaFoldDB" id="A0A1R2CD12"/>
<dbReference type="EMBL" id="MPUH01000191">
    <property type="protein sequence ID" value="OMJ86914.1"/>
    <property type="molecule type" value="Genomic_DNA"/>
</dbReference>
<dbReference type="InterPro" id="IPR001841">
    <property type="entry name" value="Znf_RING"/>
</dbReference>
<dbReference type="PROSITE" id="PS00518">
    <property type="entry name" value="ZF_RING_1"/>
    <property type="match status" value="1"/>
</dbReference>
<dbReference type="Pfam" id="PF08005">
    <property type="entry name" value="PHR"/>
    <property type="match status" value="1"/>
</dbReference>
<dbReference type="PANTHER" id="PTHR47156:SF10">
    <property type="entry name" value="E3 UBIQUITIN-PROTEIN LIGASE TRIM-21-RELATED"/>
    <property type="match status" value="1"/>
</dbReference>
<dbReference type="SUPFAM" id="SSF57850">
    <property type="entry name" value="RING/U-box"/>
    <property type="match status" value="1"/>
</dbReference>
<dbReference type="Gene3D" id="3.30.40.10">
    <property type="entry name" value="Zinc/RING finger domain, C3HC4 (zinc finger)"/>
    <property type="match status" value="1"/>
</dbReference>
<evidence type="ECO:0000256" key="3">
    <source>
        <dbReference type="ARBA" id="ARBA00022833"/>
    </source>
</evidence>
<organism evidence="6 7">
    <name type="scientific">Stentor coeruleus</name>
    <dbReference type="NCBI Taxonomy" id="5963"/>
    <lineage>
        <taxon>Eukaryota</taxon>
        <taxon>Sar</taxon>
        <taxon>Alveolata</taxon>
        <taxon>Ciliophora</taxon>
        <taxon>Postciliodesmatophora</taxon>
        <taxon>Heterotrichea</taxon>
        <taxon>Heterotrichida</taxon>
        <taxon>Stentoridae</taxon>
        <taxon>Stentor</taxon>
    </lineage>
</organism>
<evidence type="ECO:0000256" key="1">
    <source>
        <dbReference type="ARBA" id="ARBA00022723"/>
    </source>
</evidence>
<protein>
    <recommendedName>
        <fullName evidence="5">RING-type domain-containing protein</fullName>
    </recommendedName>
</protein>
<dbReference type="InterPro" id="IPR012983">
    <property type="entry name" value="PHR"/>
</dbReference>
<evidence type="ECO:0000313" key="7">
    <source>
        <dbReference type="Proteomes" id="UP000187209"/>
    </source>
</evidence>
<evidence type="ECO:0000313" key="6">
    <source>
        <dbReference type="EMBL" id="OMJ86914.1"/>
    </source>
</evidence>
<keyword evidence="2 4" id="KW-0863">Zinc-finger</keyword>
<dbReference type="SMART" id="SM00184">
    <property type="entry name" value="RING"/>
    <property type="match status" value="1"/>
</dbReference>
<keyword evidence="7" id="KW-1185">Reference proteome</keyword>
<dbReference type="SUPFAM" id="SSF57845">
    <property type="entry name" value="B-box zinc-binding domain"/>
    <property type="match status" value="1"/>
</dbReference>
<gene>
    <name evidence="6" type="ORF">SteCoe_11465</name>
</gene>
<dbReference type="Proteomes" id="UP000187209">
    <property type="component" value="Unassembled WGS sequence"/>
</dbReference>
<evidence type="ECO:0000256" key="2">
    <source>
        <dbReference type="ARBA" id="ARBA00022771"/>
    </source>
</evidence>
<dbReference type="CDD" id="cd19756">
    <property type="entry name" value="Bbox2"/>
    <property type="match status" value="1"/>
</dbReference>
<sequence length="396" mass="46474">MVESLTYCSVCFEEYDKEDRVPLLVSCGHTFCKACLLLLPEPLKCPHCRYTEVRTLSELPKNILVYQIQAQLNPSDLSMCNHNDLLFYCKVCKYPICITCVVHHSNHGLLNLNDPELPNLINQHLDQIRSAYLFRMEECRKRKEKSEAMLKEWRESYEENRQLIRQTFGKMRENVENEEQFYLEKINSLFQKMCNQQDDNLQTSYKVEVLVDDEWIWSNFNKLGNIGIFNPNRQEYLVRRSRNVKALNWKYSGRIDALSFKVDKEIYLCAIGVCTPYKLDKETTINEIKILRGQTTRSEVVYLHSKVFKIVVDFTAGVCRVPLEATVKIYPDEYYSLYLKISGAKTFKCVDSLVSAKGRDDTRFQFANTIFVKDDESNRTDILCGPIVDFYYIREL</sequence>
<dbReference type="InterPro" id="IPR017907">
    <property type="entry name" value="Znf_RING_CS"/>
</dbReference>
<dbReference type="InterPro" id="IPR013083">
    <property type="entry name" value="Znf_RING/FYVE/PHD"/>
</dbReference>
<name>A0A1R2CD12_9CILI</name>
<reference evidence="6 7" key="1">
    <citation type="submission" date="2016-11" db="EMBL/GenBank/DDBJ databases">
        <title>The macronuclear genome of Stentor coeruleus: a giant cell with tiny introns.</title>
        <authorList>
            <person name="Slabodnick M."/>
            <person name="Ruby J.G."/>
            <person name="Reiff S.B."/>
            <person name="Swart E.C."/>
            <person name="Gosai S."/>
            <person name="Prabakaran S."/>
            <person name="Witkowska E."/>
            <person name="Larue G.E."/>
            <person name="Fisher S."/>
            <person name="Freeman R.M."/>
            <person name="Gunawardena J."/>
            <person name="Chu W."/>
            <person name="Stover N.A."/>
            <person name="Gregory B.D."/>
            <person name="Nowacki M."/>
            <person name="Derisi J."/>
            <person name="Roy S.W."/>
            <person name="Marshall W.F."/>
            <person name="Sood P."/>
        </authorList>
    </citation>
    <scope>NUCLEOTIDE SEQUENCE [LARGE SCALE GENOMIC DNA]</scope>
    <source>
        <strain evidence="6">WM001</strain>
    </source>
</reference>